<dbReference type="GO" id="GO:0016757">
    <property type="term" value="F:glycosyltransferase activity"/>
    <property type="evidence" value="ECO:0007669"/>
    <property type="project" value="UniProtKB-KW"/>
</dbReference>
<dbReference type="InterPro" id="IPR001296">
    <property type="entry name" value="Glyco_trans_1"/>
</dbReference>
<evidence type="ECO:0000259" key="5">
    <source>
        <dbReference type="Pfam" id="PF13439"/>
    </source>
</evidence>
<feature type="domain" description="Glycosyltransferase subfamily 4-like N-terminal" evidence="5">
    <location>
        <begin position="15"/>
        <end position="215"/>
    </location>
</feature>
<sequence length="446" mass="49655">MRIAFVVGYFPALSETFVLNQITGLIDQGFEVDIYANWTRGEGNMHPDVIRYGLLERCTYFNPPQGKLKRLLSSLYLLPVNLHRGPSVLLDALNVFKYKQDALSMKQFYAALTLLKQNGGSQNRNYDIIYCHFGQNGNLGLFLKEKGLLGGKLVTTFHGFDMSAYIKSYGRNVYSRLLKKGDLFLPISRRWRTELVAMGCPEEKIAIHRMGIDPNQFTQSNKIGQGPVRLLSIARLVEKKGLDYAVRAAIEAIRLGKDIRYDIIGDGPQRGQLEQLIEQSEAGDRIRLLGAKNHEEVKQLIAKADLFLAPSVTGSDGDQEGIPVAIMEAMACGLPVLSTHHSGIPELVEDGVSGFLAPERNAQKLAQQIAELAEDPVRRRQMGDAGRRIVEVQYNLEQLNLKLGRMFRAFGTSRNGPPLGRIGEGQWQPQERAGGTNVTVSAKELF</sequence>
<reference evidence="6" key="1">
    <citation type="submission" date="2020-12" db="EMBL/GenBank/DDBJ databases">
        <authorList>
            <person name="Huq M.A."/>
        </authorList>
    </citation>
    <scope>NUCLEOTIDE SEQUENCE</scope>
    <source>
        <strain evidence="6">MAHUQ-46</strain>
    </source>
</reference>
<keyword evidence="3" id="KW-0808">Transferase</keyword>
<accession>A0A934IUX7</accession>
<dbReference type="PANTHER" id="PTHR12526:SF640">
    <property type="entry name" value="COLANIC ACID BIOSYNTHESIS GLYCOSYLTRANSFERASE WCAL-RELATED"/>
    <property type="match status" value="1"/>
</dbReference>
<dbReference type="SUPFAM" id="SSF53756">
    <property type="entry name" value="UDP-Glycosyltransferase/glycogen phosphorylase"/>
    <property type="match status" value="1"/>
</dbReference>
<evidence type="ECO:0000256" key="3">
    <source>
        <dbReference type="ARBA" id="ARBA00022679"/>
    </source>
</evidence>
<organism evidence="6 7">
    <name type="scientific">Paenibacillus roseus</name>
    <dbReference type="NCBI Taxonomy" id="2798579"/>
    <lineage>
        <taxon>Bacteria</taxon>
        <taxon>Bacillati</taxon>
        <taxon>Bacillota</taxon>
        <taxon>Bacilli</taxon>
        <taxon>Bacillales</taxon>
        <taxon>Paenibacillaceae</taxon>
        <taxon>Paenibacillus</taxon>
    </lineage>
</organism>
<evidence type="ECO:0000313" key="7">
    <source>
        <dbReference type="Proteomes" id="UP000640274"/>
    </source>
</evidence>
<keyword evidence="2" id="KW-0328">Glycosyltransferase</keyword>
<protein>
    <submittedName>
        <fullName evidence="6">Glycosyltransferase</fullName>
    </submittedName>
</protein>
<gene>
    <name evidence="6" type="ORF">JFN88_00410</name>
</gene>
<dbReference type="PANTHER" id="PTHR12526">
    <property type="entry name" value="GLYCOSYLTRANSFERASE"/>
    <property type="match status" value="1"/>
</dbReference>
<dbReference type="Pfam" id="PF00534">
    <property type="entry name" value="Glycos_transf_1"/>
    <property type="match status" value="1"/>
</dbReference>
<keyword evidence="7" id="KW-1185">Reference proteome</keyword>
<dbReference type="Proteomes" id="UP000640274">
    <property type="component" value="Unassembled WGS sequence"/>
</dbReference>
<dbReference type="Gene3D" id="3.40.50.2000">
    <property type="entry name" value="Glycogen Phosphorylase B"/>
    <property type="match status" value="2"/>
</dbReference>
<evidence type="ECO:0000259" key="4">
    <source>
        <dbReference type="Pfam" id="PF00534"/>
    </source>
</evidence>
<feature type="domain" description="Glycosyl transferase family 1" evidence="4">
    <location>
        <begin position="219"/>
        <end position="388"/>
    </location>
</feature>
<evidence type="ECO:0000256" key="2">
    <source>
        <dbReference type="ARBA" id="ARBA00022676"/>
    </source>
</evidence>
<dbReference type="Pfam" id="PF13439">
    <property type="entry name" value="Glyco_transf_4"/>
    <property type="match status" value="1"/>
</dbReference>
<name>A0A934IUX7_9BACL</name>
<comment type="similarity">
    <text evidence="1">Belongs to the glycosyltransferase group 1 family. Glycosyltransferase 4 subfamily.</text>
</comment>
<dbReference type="InterPro" id="IPR028098">
    <property type="entry name" value="Glyco_trans_4-like_N"/>
</dbReference>
<dbReference type="RefSeq" id="WP_199017319.1">
    <property type="nucleotide sequence ID" value="NZ_JAELUP010000001.1"/>
</dbReference>
<proteinExistence type="inferred from homology"/>
<evidence type="ECO:0000313" key="6">
    <source>
        <dbReference type="EMBL" id="MBJ6359791.1"/>
    </source>
</evidence>
<dbReference type="AlphaFoldDB" id="A0A934IUX7"/>
<evidence type="ECO:0000256" key="1">
    <source>
        <dbReference type="ARBA" id="ARBA00009481"/>
    </source>
</evidence>
<dbReference type="EMBL" id="JAELUP010000001">
    <property type="protein sequence ID" value="MBJ6359791.1"/>
    <property type="molecule type" value="Genomic_DNA"/>
</dbReference>
<comment type="caution">
    <text evidence="6">The sequence shown here is derived from an EMBL/GenBank/DDBJ whole genome shotgun (WGS) entry which is preliminary data.</text>
</comment>